<proteinExistence type="predicted"/>
<feature type="region of interest" description="Disordered" evidence="2">
    <location>
        <begin position="84"/>
        <end position="113"/>
    </location>
</feature>
<sequence length="113" mass="13507">MNYQNCELEDKLEEYKERCKVREQKTALLEEKEAKYNDVMTILRNQLHDANVKLELKEHDNKSLKSQKSTKVNNHCCNQMCKSNDQEERDWKRGEEQPAYTVDSPEDWRPCIA</sequence>
<feature type="coiled-coil region" evidence="1">
    <location>
        <begin position="12"/>
        <end position="67"/>
    </location>
</feature>
<gene>
    <name evidence="3" type="ORF">RIMI_LOCUS1899108</name>
</gene>
<evidence type="ECO:0000256" key="2">
    <source>
        <dbReference type="SAM" id="MobiDB-lite"/>
    </source>
</evidence>
<comment type="caution">
    <text evidence="3">The sequence shown here is derived from an EMBL/GenBank/DDBJ whole genome shotgun (WGS) entry which is preliminary data.</text>
</comment>
<protein>
    <submittedName>
        <fullName evidence="3">Uncharacterized protein</fullName>
    </submittedName>
</protein>
<name>A0ABN9KTL5_9NEOB</name>
<dbReference type="Proteomes" id="UP001176940">
    <property type="component" value="Unassembled WGS sequence"/>
</dbReference>
<evidence type="ECO:0000313" key="3">
    <source>
        <dbReference type="EMBL" id="CAJ0923018.1"/>
    </source>
</evidence>
<evidence type="ECO:0000313" key="4">
    <source>
        <dbReference type="Proteomes" id="UP001176940"/>
    </source>
</evidence>
<keyword evidence="1" id="KW-0175">Coiled coil</keyword>
<evidence type="ECO:0000256" key="1">
    <source>
        <dbReference type="SAM" id="Coils"/>
    </source>
</evidence>
<reference evidence="3" key="1">
    <citation type="submission" date="2023-07" db="EMBL/GenBank/DDBJ databases">
        <authorList>
            <person name="Stuckert A."/>
        </authorList>
    </citation>
    <scope>NUCLEOTIDE SEQUENCE</scope>
</reference>
<accession>A0ABN9KTL5</accession>
<keyword evidence="4" id="KW-1185">Reference proteome</keyword>
<feature type="compositionally biased region" description="Basic and acidic residues" evidence="2">
    <location>
        <begin position="84"/>
        <end position="96"/>
    </location>
</feature>
<dbReference type="EMBL" id="CAUEEQ010002547">
    <property type="protein sequence ID" value="CAJ0923018.1"/>
    <property type="molecule type" value="Genomic_DNA"/>
</dbReference>
<organism evidence="3 4">
    <name type="scientific">Ranitomeya imitator</name>
    <name type="common">mimic poison frog</name>
    <dbReference type="NCBI Taxonomy" id="111125"/>
    <lineage>
        <taxon>Eukaryota</taxon>
        <taxon>Metazoa</taxon>
        <taxon>Chordata</taxon>
        <taxon>Craniata</taxon>
        <taxon>Vertebrata</taxon>
        <taxon>Euteleostomi</taxon>
        <taxon>Amphibia</taxon>
        <taxon>Batrachia</taxon>
        <taxon>Anura</taxon>
        <taxon>Neobatrachia</taxon>
        <taxon>Hyloidea</taxon>
        <taxon>Dendrobatidae</taxon>
        <taxon>Dendrobatinae</taxon>
        <taxon>Ranitomeya</taxon>
    </lineage>
</organism>